<gene>
    <name evidence="1" type="ORF">BST26_04385</name>
</gene>
<protein>
    <submittedName>
        <fullName evidence="1">Uncharacterized protein</fullName>
    </submittedName>
</protein>
<keyword evidence="2" id="KW-1185">Reference proteome</keyword>
<dbReference type="STRING" id="444597.BST26_04385"/>
<proteinExistence type="predicted"/>
<name>A0A1X0DL21_9MYCO</name>
<reference evidence="1 2" key="1">
    <citation type="submission" date="2016-12" db="EMBL/GenBank/DDBJ databases">
        <title>The new phylogeny of genus Mycobacterium.</title>
        <authorList>
            <person name="Tortoli E."/>
            <person name="Trovato A."/>
            <person name="Cirillo D.M."/>
        </authorList>
    </citation>
    <scope>NUCLEOTIDE SEQUENCE [LARGE SCALE GENOMIC DNA]</scope>
    <source>
        <strain evidence="1 2">DSM 45130</strain>
    </source>
</reference>
<dbReference type="Proteomes" id="UP000192801">
    <property type="component" value="Unassembled WGS sequence"/>
</dbReference>
<dbReference type="AlphaFoldDB" id="A0A1X0DL21"/>
<accession>A0A1X0DL21</accession>
<organism evidence="1 2">
    <name type="scientific">Mycolicibacterium insubricum</name>
    <dbReference type="NCBI Taxonomy" id="444597"/>
    <lineage>
        <taxon>Bacteria</taxon>
        <taxon>Bacillati</taxon>
        <taxon>Actinomycetota</taxon>
        <taxon>Actinomycetes</taxon>
        <taxon>Mycobacteriales</taxon>
        <taxon>Mycobacteriaceae</taxon>
        <taxon>Mycolicibacterium</taxon>
    </lineage>
</organism>
<evidence type="ECO:0000313" key="1">
    <source>
        <dbReference type="EMBL" id="ORA72839.1"/>
    </source>
</evidence>
<dbReference type="EMBL" id="MVHS01000006">
    <property type="protein sequence ID" value="ORA72839.1"/>
    <property type="molecule type" value="Genomic_DNA"/>
</dbReference>
<evidence type="ECO:0000313" key="2">
    <source>
        <dbReference type="Proteomes" id="UP000192801"/>
    </source>
</evidence>
<comment type="caution">
    <text evidence="1">The sequence shown here is derived from an EMBL/GenBank/DDBJ whole genome shotgun (WGS) entry which is preliminary data.</text>
</comment>
<sequence>MTATVGAAFALAFAAAGPAAAGGPPNTGPVTPMSGAYTAQHGDHPSAVWVFTPCGEGCSQVRFPNGKTAQANAADGQWRLDELDNPNAVQCVSDGSEHPGDVHYAWDATTLTGSLWSTDDDGSCGAPPVTDTGTEPFRLQPAD</sequence>